<gene>
    <name evidence="2" type="ORF">GCM10022214_02580</name>
</gene>
<dbReference type="EMBL" id="BAAAZG010000001">
    <property type="protein sequence ID" value="GAA4054989.1"/>
    <property type="molecule type" value="Genomic_DNA"/>
</dbReference>
<comment type="caution">
    <text evidence="2">The sequence shown here is derived from an EMBL/GenBank/DDBJ whole genome shotgun (WGS) entry which is preliminary data.</text>
</comment>
<accession>A0ABP7UXC2</accession>
<name>A0ABP7UXC2_9ACTN</name>
<feature type="region of interest" description="Disordered" evidence="1">
    <location>
        <begin position="134"/>
        <end position="153"/>
    </location>
</feature>
<keyword evidence="3" id="KW-1185">Reference proteome</keyword>
<evidence type="ECO:0000256" key="1">
    <source>
        <dbReference type="SAM" id="MobiDB-lite"/>
    </source>
</evidence>
<proteinExistence type="predicted"/>
<sequence>MVTALAAELTGLSERIRRVDDAVFEGAQTPVAERMAAGCEPLRALAFLSWTWVDCAEWALAGQYDALLAWLRGLRSPGVLTVVRRRRVGADTNALHRASDVLVGAAAIGFLRVAGRSGAPVCLSCGGDGAKRLGRPLPHATSDPRNPPLLRDRRPWPCGRFHDAVHQALPLLPDAGTDERGWLIDLAHDLGIQVRDAGSPRLGIAAVERPERSISSGRITPEQALPLADRRACRRRGWR</sequence>
<organism evidence="2 3">
    <name type="scientific">Actinomadura miaoliensis</name>
    <dbReference type="NCBI Taxonomy" id="430685"/>
    <lineage>
        <taxon>Bacteria</taxon>
        <taxon>Bacillati</taxon>
        <taxon>Actinomycetota</taxon>
        <taxon>Actinomycetes</taxon>
        <taxon>Streptosporangiales</taxon>
        <taxon>Thermomonosporaceae</taxon>
        <taxon>Actinomadura</taxon>
    </lineage>
</organism>
<dbReference type="RefSeq" id="WP_344939455.1">
    <property type="nucleotide sequence ID" value="NZ_BAAAZG010000001.1"/>
</dbReference>
<evidence type="ECO:0000313" key="3">
    <source>
        <dbReference type="Proteomes" id="UP001500683"/>
    </source>
</evidence>
<dbReference type="Proteomes" id="UP001500683">
    <property type="component" value="Unassembled WGS sequence"/>
</dbReference>
<protein>
    <recommendedName>
        <fullName evidence="4">Transposase</fullName>
    </recommendedName>
</protein>
<evidence type="ECO:0000313" key="2">
    <source>
        <dbReference type="EMBL" id="GAA4054989.1"/>
    </source>
</evidence>
<evidence type="ECO:0008006" key="4">
    <source>
        <dbReference type="Google" id="ProtNLM"/>
    </source>
</evidence>
<reference evidence="3" key="1">
    <citation type="journal article" date="2019" name="Int. J. Syst. Evol. Microbiol.">
        <title>The Global Catalogue of Microorganisms (GCM) 10K type strain sequencing project: providing services to taxonomists for standard genome sequencing and annotation.</title>
        <authorList>
            <consortium name="The Broad Institute Genomics Platform"/>
            <consortium name="The Broad Institute Genome Sequencing Center for Infectious Disease"/>
            <person name="Wu L."/>
            <person name="Ma J."/>
        </authorList>
    </citation>
    <scope>NUCLEOTIDE SEQUENCE [LARGE SCALE GENOMIC DNA]</scope>
    <source>
        <strain evidence="3">JCM 16702</strain>
    </source>
</reference>